<accession>A0ABP9WQ04</accession>
<dbReference type="RefSeq" id="WP_345549305.1">
    <property type="nucleotide sequence ID" value="NZ_BAABRT010000005.1"/>
</dbReference>
<evidence type="ECO:0000313" key="2">
    <source>
        <dbReference type="EMBL" id="GAA5524378.1"/>
    </source>
</evidence>
<comment type="caution">
    <text evidence="2">The sequence shown here is derived from an EMBL/GenBank/DDBJ whole genome shotgun (WGS) entry which is preliminary data.</text>
</comment>
<sequence length="362" mass="38455">MSASPASRPNPSRLLKDFFAGLSPNARQQLVAAVVWLLVAAFCATGLSHDFGRQKSAALARDRAVAETAATVLARQSLERIVAGDRISLQLLAQELLALPAVTGITVQDVESYPLTQVGDVERGETVTAPVVLHDSLAGSVAINFVPAAGVTFPWASLLLCLVFALPVSAAVALALSYLPARRATPVISAAPLRPAAEPEPPVAAGLYLRPLNWAQLGNQLSRGALEKLQAQLQARLQLLCRIYDARPLRDAGPQQGLGFAGDDAAFRAICCGLLLRELQGASAITGLQLALAVTPGELRDFSADRLLAQPRALYLHRDLLQEAELAARIQCHEGDAGLEVTALSPVYQRLLDNQLQQLARA</sequence>
<keyword evidence="1" id="KW-1133">Transmembrane helix</keyword>
<proteinExistence type="predicted"/>
<reference evidence="2 3" key="1">
    <citation type="submission" date="2024-02" db="EMBL/GenBank/DDBJ databases">
        <title>Microbulbifer aestuariivivens NBRC 112533.</title>
        <authorList>
            <person name="Ichikawa N."/>
            <person name="Katano-Makiyama Y."/>
            <person name="Hidaka K."/>
        </authorList>
    </citation>
    <scope>NUCLEOTIDE SEQUENCE [LARGE SCALE GENOMIC DNA]</scope>
    <source>
        <strain evidence="2 3">NBRC 112533</strain>
    </source>
</reference>
<keyword evidence="3" id="KW-1185">Reference proteome</keyword>
<gene>
    <name evidence="2" type="ORF">Maes01_00935</name>
</gene>
<evidence type="ECO:0000313" key="3">
    <source>
        <dbReference type="Proteomes" id="UP001408594"/>
    </source>
</evidence>
<dbReference type="EMBL" id="BAABRT010000005">
    <property type="protein sequence ID" value="GAA5524378.1"/>
    <property type="molecule type" value="Genomic_DNA"/>
</dbReference>
<name>A0ABP9WQ04_9GAMM</name>
<organism evidence="2 3">
    <name type="scientific">Microbulbifer aestuariivivens</name>
    <dbReference type="NCBI Taxonomy" id="1908308"/>
    <lineage>
        <taxon>Bacteria</taxon>
        <taxon>Pseudomonadati</taxon>
        <taxon>Pseudomonadota</taxon>
        <taxon>Gammaproteobacteria</taxon>
        <taxon>Cellvibrionales</taxon>
        <taxon>Microbulbiferaceae</taxon>
        <taxon>Microbulbifer</taxon>
    </lineage>
</organism>
<feature type="transmembrane region" description="Helical" evidence="1">
    <location>
        <begin position="155"/>
        <end position="179"/>
    </location>
</feature>
<feature type="transmembrane region" description="Helical" evidence="1">
    <location>
        <begin position="30"/>
        <end position="49"/>
    </location>
</feature>
<dbReference type="Proteomes" id="UP001408594">
    <property type="component" value="Unassembled WGS sequence"/>
</dbReference>
<keyword evidence="1" id="KW-0472">Membrane</keyword>
<protein>
    <submittedName>
        <fullName evidence="2">Uncharacterized protein</fullName>
    </submittedName>
</protein>
<evidence type="ECO:0000256" key="1">
    <source>
        <dbReference type="SAM" id="Phobius"/>
    </source>
</evidence>
<keyword evidence="1" id="KW-0812">Transmembrane</keyword>